<evidence type="ECO:0000313" key="4">
    <source>
        <dbReference type="Proteomes" id="UP000318571"/>
    </source>
</evidence>
<dbReference type="EMBL" id="VCGU01000010">
    <property type="protein sequence ID" value="TRY69528.1"/>
    <property type="molecule type" value="Genomic_DNA"/>
</dbReference>
<comment type="caution">
    <text evidence="3">The sequence shown here is derived from an EMBL/GenBank/DDBJ whole genome shotgun (WGS) entry which is preliminary data.</text>
</comment>
<dbReference type="GO" id="GO:0003730">
    <property type="term" value="F:mRNA 3'-UTR binding"/>
    <property type="evidence" value="ECO:0007669"/>
    <property type="project" value="TreeGrafter"/>
</dbReference>
<dbReference type="GO" id="GO:0035368">
    <property type="term" value="F:selenocysteine insertion sequence binding"/>
    <property type="evidence" value="ECO:0007669"/>
    <property type="project" value="InterPro"/>
</dbReference>
<dbReference type="Proteomes" id="UP000318571">
    <property type="component" value="Chromosome 1"/>
</dbReference>
<evidence type="ECO:0000313" key="3">
    <source>
        <dbReference type="EMBL" id="TRY69528.1"/>
    </source>
</evidence>
<dbReference type="OrthoDB" id="263617at2759"/>
<reference evidence="3 4" key="1">
    <citation type="journal article" date="2018" name="Nat. Ecol. Evol.">
        <title>Genomic signatures of mitonuclear coevolution across populations of Tigriopus californicus.</title>
        <authorList>
            <person name="Barreto F.S."/>
            <person name="Watson E.T."/>
            <person name="Lima T.G."/>
            <person name="Willett C.S."/>
            <person name="Edmands S."/>
            <person name="Li W."/>
            <person name="Burton R.S."/>
        </authorList>
    </citation>
    <scope>NUCLEOTIDE SEQUENCE [LARGE SCALE GENOMIC DNA]</scope>
    <source>
        <strain evidence="3 4">San Diego</strain>
    </source>
</reference>
<feature type="region of interest" description="Disordered" evidence="1">
    <location>
        <begin position="1"/>
        <end position="47"/>
    </location>
</feature>
<dbReference type="InterPro" id="IPR004038">
    <property type="entry name" value="Ribosomal_eL8/eL30/eS12/Gad45"/>
</dbReference>
<dbReference type="GO" id="GO:1990904">
    <property type="term" value="C:ribonucleoprotein complex"/>
    <property type="evidence" value="ECO:0007669"/>
    <property type="project" value="TreeGrafter"/>
</dbReference>
<dbReference type="Pfam" id="PF01248">
    <property type="entry name" value="Ribosomal_L7Ae"/>
    <property type="match status" value="1"/>
</dbReference>
<feature type="compositionally biased region" description="Basic and acidic residues" evidence="1">
    <location>
        <begin position="120"/>
        <end position="132"/>
    </location>
</feature>
<organism evidence="3 4">
    <name type="scientific">Tigriopus californicus</name>
    <name type="common">Marine copepod</name>
    <dbReference type="NCBI Taxonomy" id="6832"/>
    <lineage>
        <taxon>Eukaryota</taxon>
        <taxon>Metazoa</taxon>
        <taxon>Ecdysozoa</taxon>
        <taxon>Arthropoda</taxon>
        <taxon>Crustacea</taxon>
        <taxon>Multicrustacea</taxon>
        <taxon>Hexanauplia</taxon>
        <taxon>Copepoda</taxon>
        <taxon>Harpacticoida</taxon>
        <taxon>Harpacticidae</taxon>
        <taxon>Tigriopus</taxon>
    </lineage>
</organism>
<dbReference type="STRING" id="6832.A0A553NVS6"/>
<feature type="compositionally biased region" description="Polar residues" evidence="1">
    <location>
        <begin position="323"/>
        <end position="332"/>
    </location>
</feature>
<keyword evidence="4" id="KW-1185">Reference proteome</keyword>
<dbReference type="PANTHER" id="PTHR13284">
    <property type="entry name" value="GH01354P"/>
    <property type="match status" value="1"/>
</dbReference>
<evidence type="ECO:0000259" key="2">
    <source>
        <dbReference type="Pfam" id="PF01248"/>
    </source>
</evidence>
<sequence length="638" mass="71398">MSGVWGRGRGRGQPANRTSSSQSFPALGSDILETKPGPSIRPKSTANAWEKGAPLIVERMKKKVAPPTQITSPGLNEASREVPTTVTEAEPLKPQEPRPPLTEVEQQILRDKRRLKRENKKIQKRLDKENAQRMKLYLPQSSKISIVSPQTPKSKPNVTLSQPILKSSDSRIRFQHDEFPTIGDPETVISKVAHDTNTGAILTDAESGSEWETEIEDVIEAEGADPIGLDEMSAEKIEIISAPVSYSSILKKTRSEPGVSQEPHKMKVKPNPPTVTSIVAKKVKRKDPITFDLSQALSVKKPQPKKVFARVVAKPTFKPRNPLDSTAPTQNRGKQREKPKKKRMTKMRQIILEERARRRLDRLTTTGSRIPSIIQQPIDLVPKVMANELKDIDSAEDRGVAEGILVASGKAQALIEPASSDNAPNTNVAAQFERFAEKQRSKLHSRKFREYCNHTLNSEIDAQVRALLKDLVRFQDRQFFKDPNNAKTKRRYVVGLREVRKFLQVKKIVLLLIAPDVEPVKNEGGLNDMISNLMELAEASHIPVVFTLNRWKLGKACARKVAVSAIGIISYEGCNEVAKSIIQLVGEQKKEYDQMLENALRVCDTVPESAAPIEPMVLNEEERIRQEFMTKIRELALG</sequence>
<feature type="compositionally biased region" description="Basic residues" evidence="1">
    <location>
        <begin position="333"/>
        <end position="345"/>
    </location>
</feature>
<accession>A0A553NVS6</accession>
<protein>
    <recommendedName>
        <fullName evidence="2">Ribosomal protein eL8/eL30/eS12/Gadd45 domain-containing protein</fullName>
    </recommendedName>
</protein>
<feature type="compositionally biased region" description="Polar residues" evidence="1">
    <location>
        <begin position="139"/>
        <end position="161"/>
    </location>
</feature>
<proteinExistence type="predicted"/>
<dbReference type="AlphaFoldDB" id="A0A553NVS6"/>
<dbReference type="OMA" id="CNEVAKS"/>
<feature type="region of interest" description="Disordered" evidence="1">
    <location>
        <begin position="314"/>
        <end position="345"/>
    </location>
</feature>
<dbReference type="Gene3D" id="3.30.1330.30">
    <property type="match status" value="1"/>
</dbReference>
<dbReference type="InterPro" id="IPR029064">
    <property type="entry name" value="Ribosomal_eL30-like_sf"/>
</dbReference>
<dbReference type="InterPro" id="IPR040051">
    <property type="entry name" value="SECISBP2"/>
</dbReference>
<evidence type="ECO:0000256" key="1">
    <source>
        <dbReference type="SAM" id="MobiDB-lite"/>
    </source>
</evidence>
<dbReference type="GO" id="GO:0005739">
    <property type="term" value="C:mitochondrion"/>
    <property type="evidence" value="ECO:0007669"/>
    <property type="project" value="TreeGrafter"/>
</dbReference>
<dbReference type="SUPFAM" id="SSF55315">
    <property type="entry name" value="L30e-like"/>
    <property type="match status" value="1"/>
</dbReference>
<name>A0A553NVS6_TIGCA</name>
<feature type="compositionally biased region" description="Polar residues" evidence="1">
    <location>
        <begin position="15"/>
        <end position="24"/>
    </location>
</feature>
<feature type="region of interest" description="Disordered" evidence="1">
    <location>
        <begin position="62"/>
        <end position="161"/>
    </location>
</feature>
<gene>
    <name evidence="3" type="ORF">TCAL_09618</name>
</gene>
<dbReference type="PANTHER" id="PTHR13284:SF4">
    <property type="entry name" value="C2H2-TYPE DOMAIN-CONTAINING PROTEIN"/>
    <property type="match status" value="1"/>
</dbReference>
<dbReference type="GO" id="GO:0043021">
    <property type="term" value="F:ribonucleoprotein complex binding"/>
    <property type="evidence" value="ECO:0007669"/>
    <property type="project" value="TreeGrafter"/>
</dbReference>
<feature type="domain" description="Ribosomal protein eL8/eL30/eS12/Gadd45" evidence="2">
    <location>
        <begin position="484"/>
        <end position="575"/>
    </location>
</feature>